<dbReference type="Proteomes" id="UP000537592">
    <property type="component" value="Unassembled WGS sequence"/>
</dbReference>
<sequence length="180" mass="19754">MPKPVILNVKYFTNAGSPVLFFFLVALWCVINDSLAPILLLAGVAVALAVTHLASGDNTSWTGAIWRSIRVTPRALWHFIAYLGVFVVELVRANISMLRYVYARRIDIHPGVVRVTTRLSSPMGRLALANSIALTPGSLVLGLDGDTLYIHWLDVKTTDRAEASRIIAGPFENHLEEAFG</sequence>
<comment type="caution">
    <text evidence="8">The sequence shown here is derived from an EMBL/GenBank/DDBJ whole genome shotgun (WGS) entry which is preliminary data.</text>
</comment>
<feature type="transmembrane region" description="Helical" evidence="7">
    <location>
        <begin position="75"/>
        <end position="95"/>
    </location>
</feature>
<evidence type="ECO:0000256" key="6">
    <source>
        <dbReference type="ARBA" id="ARBA00023136"/>
    </source>
</evidence>
<accession>A0A7W5Z4A2</accession>
<feature type="transmembrane region" description="Helical" evidence="7">
    <location>
        <begin position="38"/>
        <end position="55"/>
    </location>
</feature>
<evidence type="ECO:0000256" key="4">
    <source>
        <dbReference type="ARBA" id="ARBA00022692"/>
    </source>
</evidence>
<evidence type="ECO:0000256" key="1">
    <source>
        <dbReference type="ARBA" id="ARBA00004651"/>
    </source>
</evidence>
<keyword evidence="6 7" id="KW-0472">Membrane</keyword>
<reference evidence="8 9" key="1">
    <citation type="submission" date="2020-08" db="EMBL/GenBank/DDBJ databases">
        <title>Genomic Encyclopedia of Type Strains, Phase IV (KMG-IV): sequencing the most valuable type-strain genomes for metagenomic binning, comparative biology and taxonomic classification.</title>
        <authorList>
            <person name="Goeker M."/>
        </authorList>
    </citation>
    <scope>NUCLEOTIDE SEQUENCE [LARGE SCALE GENOMIC DNA]</scope>
    <source>
        <strain evidence="8 9">DSM 28760</strain>
    </source>
</reference>
<keyword evidence="3" id="KW-1003">Cell membrane</keyword>
<dbReference type="GO" id="GO:0005886">
    <property type="term" value="C:plasma membrane"/>
    <property type="evidence" value="ECO:0007669"/>
    <property type="project" value="UniProtKB-SubCell"/>
</dbReference>
<protein>
    <submittedName>
        <fullName evidence="8">Multicomponent Na+:H+ antiporter subunit E</fullName>
    </submittedName>
</protein>
<evidence type="ECO:0000313" key="8">
    <source>
        <dbReference type="EMBL" id="MBB3809462.1"/>
    </source>
</evidence>
<dbReference type="EMBL" id="JACICC010000003">
    <property type="protein sequence ID" value="MBB3809462.1"/>
    <property type="molecule type" value="Genomic_DNA"/>
</dbReference>
<evidence type="ECO:0000256" key="7">
    <source>
        <dbReference type="SAM" id="Phobius"/>
    </source>
</evidence>
<keyword evidence="4 7" id="KW-0812">Transmembrane</keyword>
<keyword evidence="9" id="KW-1185">Reference proteome</keyword>
<dbReference type="PANTHER" id="PTHR34584:SF1">
    <property type="entry name" value="NA(+)_H(+) ANTIPORTER SUBUNIT E1"/>
    <property type="match status" value="1"/>
</dbReference>
<evidence type="ECO:0000313" key="9">
    <source>
        <dbReference type="Proteomes" id="UP000537592"/>
    </source>
</evidence>
<keyword evidence="5 7" id="KW-1133">Transmembrane helix</keyword>
<dbReference type="InterPro" id="IPR002758">
    <property type="entry name" value="Cation_antiport_E"/>
</dbReference>
<dbReference type="Pfam" id="PF01899">
    <property type="entry name" value="MNHE"/>
    <property type="match status" value="1"/>
</dbReference>
<dbReference type="GO" id="GO:0008324">
    <property type="term" value="F:monoatomic cation transmembrane transporter activity"/>
    <property type="evidence" value="ECO:0007669"/>
    <property type="project" value="InterPro"/>
</dbReference>
<comment type="subcellular location">
    <subcellularLocation>
        <location evidence="1">Cell membrane</location>
        <topology evidence="1">Multi-pass membrane protein</topology>
    </subcellularLocation>
</comment>
<gene>
    <name evidence="8" type="ORF">FHS81_001544</name>
</gene>
<organism evidence="8 9">
    <name type="scientific">Pseudochelatococcus contaminans</name>
    <dbReference type="NCBI Taxonomy" id="1538103"/>
    <lineage>
        <taxon>Bacteria</taxon>
        <taxon>Pseudomonadati</taxon>
        <taxon>Pseudomonadota</taxon>
        <taxon>Alphaproteobacteria</taxon>
        <taxon>Hyphomicrobiales</taxon>
        <taxon>Chelatococcaceae</taxon>
        <taxon>Pseudochelatococcus</taxon>
    </lineage>
</organism>
<dbReference type="AlphaFoldDB" id="A0A7W5Z4A2"/>
<evidence type="ECO:0000256" key="3">
    <source>
        <dbReference type="ARBA" id="ARBA00022475"/>
    </source>
</evidence>
<dbReference type="PANTHER" id="PTHR34584">
    <property type="entry name" value="NA(+)/H(+) ANTIPORTER SUBUNIT E1"/>
    <property type="match status" value="1"/>
</dbReference>
<feature type="transmembrane region" description="Helical" evidence="7">
    <location>
        <begin position="12"/>
        <end position="31"/>
    </location>
</feature>
<dbReference type="RefSeq" id="WP_183751581.1">
    <property type="nucleotide sequence ID" value="NZ_JACICC010000003.1"/>
</dbReference>
<comment type="similarity">
    <text evidence="2">Belongs to the CPA3 antiporters (TC 2.A.63) subunit E family.</text>
</comment>
<dbReference type="PIRSF" id="PIRSF019239">
    <property type="entry name" value="MrpE"/>
    <property type="match status" value="1"/>
</dbReference>
<evidence type="ECO:0000256" key="5">
    <source>
        <dbReference type="ARBA" id="ARBA00022989"/>
    </source>
</evidence>
<evidence type="ECO:0000256" key="2">
    <source>
        <dbReference type="ARBA" id="ARBA00006228"/>
    </source>
</evidence>
<name>A0A7W5Z4A2_9HYPH</name>
<proteinExistence type="inferred from homology"/>